<feature type="compositionally biased region" description="Low complexity" evidence="6">
    <location>
        <begin position="13"/>
        <end position="37"/>
    </location>
</feature>
<evidence type="ECO:0000313" key="11">
    <source>
        <dbReference type="Proteomes" id="UP000185663"/>
    </source>
</evidence>
<dbReference type="PANTHER" id="PTHR37820">
    <property type="entry name" value="CELL DIVISION PROTEIN DIVIB"/>
    <property type="match status" value="1"/>
</dbReference>
<dbReference type="InterPro" id="IPR013685">
    <property type="entry name" value="POTRA_FtsQ_type"/>
</dbReference>
<dbReference type="Pfam" id="PF03799">
    <property type="entry name" value="FtsQ_DivIB_C"/>
    <property type="match status" value="1"/>
</dbReference>
<dbReference type="InterPro" id="IPR050487">
    <property type="entry name" value="FtsQ_DivIB"/>
</dbReference>
<dbReference type="Proteomes" id="UP000185663">
    <property type="component" value="Chromosome I"/>
</dbReference>
<keyword evidence="3 7" id="KW-0812">Transmembrane</keyword>
<evidence type="ECO:0000259" key="9">
    <source>
        <dbReference type="Pfam" id="PF08478"/>
    </source>
</evidence>
<evidence type="ECO:0000256" key="2">
    <source>
        <dbReference type="ARBA" id="ARBA00022618"/>
    </source>
</evidence>
<name>A0A1H1TQ27_9CELL</name>
<evidence type="ECO:0000256" key="4">
    <source>
        <dbReference type="ARBA" id="ARBA00022989"/>
    </source>
</evidence>
<evidence type="ECO:0000259" key="8">
    <source>
        <dbReference type="Pfam" id="PF03799"/>
    </source>
</evidence>
<keyword evidence="11" id="KW-1185">Reference proteome</keyword>
<feature type="region of interest" description="Disordered" evidence="6">
    <location>
        <begin position="1"/>
        <end position="83"/>
    </location>
</feature>
<dbReference type="STRING" id="545619.SAMN04489860_1968"/>
<keyword evidence="7" id="KW-0472">Membrane</keyword>
<feature type="domain" description="POTRA" evidence="9">
    <location>
        <begin position="130"/>
        <end position="194"/>
    </location>
</feature>
<dbReference type="RefSeq" id="WP_083372391.1">
    <property type="nucleotide sequence ID" value="NZ_LT629776.1"/>
</dbReference>
<keyword evidence="5" id="KW-0131">Cell cycle</keyword>
<dbReference type="InterPro" id="IPR005548">
    <property type="entry name" value="Cell_div_FtsQ/DivIB_C"/>
</dbReference>
<accession>A0A1H1TQ27</accession>
<evidence type="ECO:0000256" key="1">
    <source>
        <dbReference type="ARBA" id="ARBA00022475"/>
    </source>
</evidence>
<gene>
    <name evidence="10" type="ORF">SAMN04489860_1968</name>
</gene>
<feature type="compositionally biased region" description="Basic and acidic residues" evidence="6">
    <location>
        <begin position="58"/>
        <end position="75"/>
    </location>
</feature>
<dbReference type="OrthoDB" id="4793367at2"/>
<evidence type="ECO:0000256" key="3">
    <source>
        <dbReference type="ARBA" id="ARBA00022692"/>
    </source>
</evidence>
<evidence type="ECO:0000256" key="5">
    <source>
        <dbReference type="ARBA" id="ARBA00023306"/>
    </source>
</evidence>
<dbReference type="GO" id="GO:0005886">
    <property type="term" value="C:plasma membrane"/>
    <property type="evidence" value="ECO:0007669"/>
    <property type="project" value="TreeGrafter"/>
</dbReference>
<dbReference type="Gene3D" id="3.10.20.310">
    <property type="entry name" value="membrane protein fhac"/>
    <property type="match status" value="1"/>
</dbReference>
<feature type="transmembrane region" description="Helical" evidence="7">
    <location>
        <begin position="99"/>
        <end position="120"/>
    </location>
</feature>
<dbReference type="AlphaFoldDB" id="A0A1H1TQ27"/>
<evidence type="ECO:0000256" key="7">
    <source>
        <dbReference type="SAM" id="Phobius"/>
    </source>
</evidence>
<evidence type="ECO:0000313" key="10">
    <source>
        <dbReference type="EMBL" id="SDS62348.1"/>
    </source>
</evidence>
<sequence length="325" mass="34131">MTPSRPRPPAPRTPVRQKSTTPAPSTTAAAKSASATSGAERPASAPVSLDQARSRRAATSEKSRPATEQAGRDGARPVVTHGHAARLAERRAMGRRHRVRLVSIWSAAVLAAGAIVWMLFFSPVLAVDAEDVSVAGVDAYIDADAVDAVVADAAGTPLPRIDTVGMRDRLLELPGVDDARVLRAWPAGLDVTVSPRTPVAAVPSDDGTELLDADGVAVATVTSVPKGLPLIEIETDDAAARARAMRAALVVLNTLPPETRAEVAEVSADTQDDVMTVMRNGTEVEWGNAERVELKIAVLEELQGLDESADATVFDVSSPTRPITR</sequence>
<reference evidence="10 11" key="1">
    <citation type="submission" date="2016-10" db="EMBL/GenBank/DDBJ databases">
        <authorList>
            <person name="de Groot N.N."/>
        </authorList>
    </citation>
    <scope>NUCLEOTIDE SEQUENCE [LARGE SCALE GENOMIC DNA]</scope>
    <source>
        <strain evidence="10 11">DSM 22126</strain>
    </source>
</reference>
<organism evidence="10 11">
    <name type="scientific">Paraoerskovia marina</name>
    <dbReference type="NCBI Taxonomy" id="545619"/>
    <lineage>
        <taxon>Bacteria</taxon>
        <taxon>Bacillati</taxon>
        <taxon>Actinomycetota</taxon>
        <taxon>Actinomycetes</taxon>
        <taxon>Micrococcales</taxon>
        <taxon>Cellulomonadaceae</taxon>
        <taxon>Paraoerskovia</taxon>
    </lineage>
</organism>
<dbReference type="eggNOG" id="COG1589">
    <property type="taxonomic scope" value="Bacteria"/>
</dbReference>
<keyword evidence="2 10" id="KW-0132">Cell division</keyword>
<keyword evidence="1" id="KW-1003">Cell membrane</keyword>
<evidence type="ECO:0000256" key="6">
    <source>
        <dbReference type="SAM" id="MobiDB-lite"/>
    </source>
</evidence>
<protein>
    <submittedName>
        <fullName evidence="10">Cell division protein FtsQ</fullName>
    </submittedName>
</protein>
<dbReference type="GO" id="GO:0051301">
    <property type="term" value="P:cell division"/>
    <property type="evidence" value="ECO:0007669"/>
    <property type="project" value="UniProtKB-KW"/>
</dbReference>
<feature type="compositionally biased region" description="Pro residues" evidence="6">
    <location>
        <begin position="1"/>
        <end position="12"/>
    </location>
</feature>
<proteinExistence type="predicted"/>
<keyword evidence="4 7" id="KW-1133">Transmembrane helix</keyword>
<dbReference type="EMBL" id="LT629776">
    <property type="protein sequence ID" value="SDS62348.1"/>
    <property type="molecule type" value="Genomic_DNA"/>
</dbReference>
<dbReference type="PANTHER" id="PTHR37820:SF1">
    <property type="entry name" value="CELL DIVISION PROTEIN FTSQ"/>
    <property type="match status" value="1"/>
</dbReference>
<feature type="domain" description="Cell division protein FtsQ/DivIB C-terminal" evidence="8">
    <location>
        <begin position="203"/>
        <end position="305"/>
    </location>
</feature>
<dbReference type="Pfam" id="PF08478">
    <property type="entry name" value="POTRA_1"/>
    <property type="match status" value="1"/>
</dbReference>